<dbReference type="Proteomes" id="UP000051677">
    <property type="component" value="Unassembled WGS sequence"/>
</dbReference>
<dbReference type="EMBL" id="LKTM01000100">
    <property type="protein sequence ID" value="KQH79492.1"/>
    <property type="molecule type" value="Genomic_DNA"/>
</dbReference>
<protein>
    <submittedName>
        <fullName evidence="2">Uncharacterized protein</fullName>
    </submittedName>
</protein>
<proteinExistence type="predicted"/>
<sequence>MPSRSTVIRSLHDLGAAAWFGGSLMGAIGLNGASAAVRDPQDRARVSATGWAKWAPVNAAAVGAHLLGGGAILYNNRKRAKYQSGVTSNTAAKLAVTGAALGATAYSGALGAKAAQGDGHPAEGATEPSSSTPDQAATAQKQLRYLQWALPVLTGTILLLGAQQGEQQRPSQMISGFGNKLARKAS</sequence>
<dbReference type="OrthoDB" id="5181921at2"/>
<accession>A0A0Q2XE42</accession>
<evidence type="ECO:0000313" key="3">
    <source>
        <dbReference type="Proteomes" id="UP000051677"/>
    </source>
</evidence>
<name>A0A0Q2XE42_MYCGO</name>
<organism evidence="2 3">
    <name type="scientific">Mycobacterium gordonae</name>
    <dbReference type="NCBI Taxonomy" id="1778"/>
    <lineage>
        <taxon>Bacteria</taxon>
        <taxon>Bacillati</taxon>
        <taxon>Actinomycetota</taxon>
        <taxon>Actinomycetes</taxon>
        <taxon>Mycobacteriales</taxon>
        <taxon>Mycobacteriaceae</taxon>
        <taxon>Mycobacterium</taxon>
    </lineage>
</organism>
<reference evidence="2 3" key="1">
    <citation type="submission" date="2015-10" db="EMBL/GenBank/DDBJ databases">
        <title>Mycobacterium gordonae draft genome assembly.</title>
        <authorList>
            <person name="Ustinova V."/>
            <person name="Smirnova T."/>
            <person name="Blagodatskikh K."/>
            <person name="Varlamov D."/>
            <person name="Larionova E."/>
            <person name="Chernousova L."/>
        </authorList>
    </citation>
    <scope>NUCLEOTIDE SEQUENCE [LARGE SCALE GENOMIC DNA]</scope>
    <source>
        <strain evidence="2 3">CTRI 14-8773</strain>
    </source>
</reference>
<dbReference type="RefSeq" id="WP_055577620.1">
    <property type="nucleotide sequence ID" value="NZ_LKTM01000100.1"/>
</dbReference>
<evidence type="ECO:0000313" key="2">
    <source>
        <dbReference type="EMBL" id="KQH79492.1"/>
    </source>
</evidence>
<feature type="compositionally biased region" description="Polar residues" evidence="1">
    <location>
        <begin position="127"/>
        <end position="138"/>
    </location>
</feature>
<dbReference type="AlphaFoldDB" id="A0A0Q2XE42"/>
<gene>
    <name evidence="2" type="ORF">AO501_09465</name>
</gene>
<feature type="region of interest" description="Disordered" evidence="1">
    <location>
        <begin position="113"/>
        <end position="138"/>
    </location>
</feature>
<evidence type="ECO:0000256" key="1">
    <source>
        <dbReference type="SAM" id="MobiDB-lite"/>
    </source>
</evidence>
<comment type="caution">
    <text evidence="2">The sequence shown here is derived from an EMBL/GenBank/DDBJ whole genome shotgun (WGS) entry which is preliminary data.</text>
</comment>